<evidence type="ECO:0000313" key="1">
    <source>
        <dbReference type="EMBL" id="RTY37879.1"/>
    </source>
</evidence>
<gene>
    <name evidence="1" type="ORF">EKD02_06085</name>
</gene>
<dbReference type="InterPro" id="IPR023214">
    <property type="entry name" value="HAD_sf"/>
</dbReference>
<dbReference type="EMBL" id="RXYK01000007">
    <property type="protein sequence ID" value="RTY37879.1"/>
    <property type="molecule type" value="Genomic_DNA"/>
</dbReference>
<proteinExistence type="predicted"/>
<dbReference type="Gene3D" id="1.10.150.240">
    <property type="entry name" value="Putative phosphatase, domain 2"/>
    <property type="match status" value="1"/>
</dbReference>
<evidence type="ECO:0000313" key="2">
    <source>
        <dbReference type="Proteomes" id="UP000279908"/>
    </source>
</evidence>
<dbReference type="PANTHER" id="PTHR43611:SF3">
    <property type="entry name" value="FLAVIN MONONUCLEOTIDE HYDROLASE 1, CHLOROPLATIC"/>
    <property type="match status" value="1"/>
</dbReference>
<dbReference type="SUPFAM" id="SSF56784">
    <property type="entry name" value="HAD-like"/>
    <property type="match status" value="1"/>
</dbReference>
<dbReference type="Proteomes" id="UP000279908">
    <property type="component" value="Unassembled WGS sequence"/>
</dbReference>
<reference evidence="1 2" key="1">
    <citation type="submission" date="2018-12" db="EMBL/GenBank/DDBJ databases">
        <authorList>
            <person name="Lunina O.N."/>
            <person name="Grouzdev D.S."/>
            <person name="Gorlenko V.M."/>
            <person name="Savvichev A.S."/>
        </authorList>
    </citation>
    <scope>NUCLEOTIDE SEQUENCE [LARGE SCALE GENOMIC DNA]</scope>
    <source>
        <strain evidence="1 2">BrKhr-17</strain>
    </source>
</reference>
<name>A0A3S0NJ07_CHLPH</name>
<dbReference type="Gene3D" id="3.40.50.1000">
    <property type="entry name" value="HAD superfamily/HAD-like"/>
    <property type="match status" value="1"/>
</dbReference>
<sequence length="201" mass="22703">MGIILLDIGNVMVRVDFDAFSSAVAVPGDGVSHEIFNRYCTGSLKSQLDRGLLDPAVFIDRMAEDPLVRPMPRQELVRAWQEIFFPLEGAQEGVRALEQEHRHWIMSDTDPLHFDSLLRTVPHLANHERYYLSFRHGSLKSSNEAFRHVLTDSGVHPDQLLLIDDRQENCDSAAHEGIGSVLFSSWPETLLAVQNFSPSRP</sequence>
<accession>A0A3S0NJ07</accession>
<comment type="caution">
    <text evidence="1">The sequence shown here is derived from an EMBL/GenBank/DDBJ whole genome shotgun (WGS) entry which is preliminary data.</text>
</comment>
<organism evidence="1 2">
    <name type="scientific">Chlorobium phaeovibrioides</name>
    <dbReference type="NCBI Taxonomy" id="1094"/>
    <lineage>
        <taxon>Bacteria</taxon>
        <taxon>Pseudomonadati</taxon>
        <taxon>Chlorobiota</taxon>
        <taxon>Chlorobiia</taxon>
        <taxon>Chlorobiales</taxon>
        <taxon>Chlorobiaceae</taxon>
        <taxon>Chlorobium/Pelodictyon group</taxon>
        <taxon>Chlorobium</taxon>
    </lineage>
</organism>
<dbReference type="AlphaFoldDB" id="A0A3S0NJ07"/>
<dbReference type="InterPro" id="IPR036412">
    <property type="entry name" value="HAD-like_sf"/>
</dbReference>
<dbReference type="PANTHER" id="PTHR43611">
    <property type="entry name" value="ALPHA-D-GLUCOSE 1-PHOSPHATE PHOSPHATASE"/>
    <property type="match status" value="1"/>
</dbReference>
<protein>
    <submittedName>
        <fullName evidence="1">Haloacid dehalogenase</fullName>
    </submittedName>
</protein>
<dbReference type="InterPro" id="IPR023198">
    <property type="entry name" value="PGP-like_dom2"/>
</dbReference>